<feature type="transmembrane region" description="Helical" evidence="7">
    <location>
        <begin position="29"/>
        <end position="49"/>
    </location>
</feature>
<keyword evidence="4 7" id="KW-0812">Transmembrane</keyword>
<evidence type="ECO:0000256" key="6">
    <source>
        <dbReference type="ARBA" id="ARBA00023136"/>
    </source>
</evidence>
<feature type="transmembrane region" description="Helical" evidence="7">
    <location>
        <begin position="56"/>
        <end position="78"/>
    </location>
</feature>
<keyword evidence="6 7" id="KW-0472">Membrane</keyword>
<dbReference type="AlphaFoldDB" id="A0A2P2C9B0"/>
<dbReference type="GO" id="GO:0022857">
    <property type="term" value="F:transmembrane transporter activity"/>
    <property type="evidence" value="ECO:0007669"/>
    <property type="project" value="InterPro"/>
</dbReference>
<protein>
    <submittedName>
        <fullName evidence="8">Multidrug resistance protein, SMR family</fullName>
    </submittedName>
</protein>
<sequence length="105" mass="10757">MSLVFLGFAIASELAGTLSLRVASRGRPIWFIAVAVGYLTSLGLLTLALDRGLGLGVAYGIWAASGVALTAIASKVLFEEPLTSPMMGGILLIAVGVLMIELGGH</sequence>
<evidence type="ECO:0000313" key="8">
    <source>
        <dbReference type="EMBL" id="CUR58550.1"/>
    </source>
</evidence>
<evidence type="ECO:0000256" key="1">
    <source>
        <dbReference type="ARBA" id="ARBA00004651"/>
    </source>
</evidence>
<evidence type="ECO:0000256" key="4">
    <source>
        <dbReference type="ARBA" id="ARBA00022692"/>
    </source>
</evidence>
<dbReference type="Pfam" id="PF00893">
    <property type="entry name" value="Multi_Drug_Res"/>
    <property type="match status" value="1"/>
</dbReference>
<dbReference type="EMBL" id="CZKA01000046">
    <property type="protein sequence ID" value="CUR58550.1"/>
    <property type="molecule type" value="Genomic_DNA"/>
</dbReference>
<dbReference type="PANTHER" id="PTHR30561:SF1">
    <property type="entry name" value="MULTIDRUG TRANSPORTER EMRE"/>
    <property type="match status" value="1"/>
</dbReference>
<reference evidence="8" key="1">
    <citation type="submission" date="2015-08" db="EMBL/GenBank/DDBJ databases">
        <authorList>
            <person name="Babu N.S."/>
            <person name="Beckwith C.J."/>
            <person name="Beseler K.G."/>
            <person name="Brison A."/>
            <person name="Carone J.V."/>
            <person name="Caskin T.P."/>
            <person name="Diamond M."/>
            <person name="Durham M.E."/>
            <person name="Foxe J.M."/>
            <person name="Go M."/>
            <person name="Henderson B.A."/>
            <person name="Jones I.B."/>
            <person name="McGettigan J.A."/>
            <person name="Micheletti S.J."/>
            <person name="Nasrallah M.E."/>
            <person name="Ortiz D."/>
            <person name="Piller C.R."/>
            <person name="Privatt S.R."/>
            <person name="Schneider S.L."/>
            <person name="Sharp S."/>
            <person name="Smith T.C."/>
            <person name="Stanton J.D."/>
            <person name="Ullery H.E."/>
            <person name="Wilson R.J."/>
            <person name="Serrano M.G."/>
            <person name="Buck G."/>
            <person name="Lee V."/>
            <person name="Wang Y."/>
            <person name="Carvalho R."/>
            <person name="Voegtly L."/>
            <person name="Shi R."/>
            <person name="Duckworth R."/>
            <person name="Johnson A."/>
            <person name="Loviza R."/>
            <person name="Walstead R."/>
            <person name="Shah Z."/>
            <person name="Kiflezghi M."/>
            <person name="Wade K."/>
            <person name="Ball S.L."/>
            <person name="Bradley K.W."/>
            <person name="Asai D.J."/>
            <person name="Bowman C.A."/>
            <person name="Russell D.A."/>
            <person name="Pope W.H."/>
            <person name="Jacobs-Sera D."/>
            <person name="Hendrix R.W."/>
            <person name="Hatfull G.F."/>
        </authorList>
    </citation>
    <scope>NUCLEOTIDE SEQUENCE</scope>
</reference>
<evidence type="ECO:0000256" key="7">
    <source>
        <dbReference type="SAM" id="Phobius"/>
    </source>
</evidence>
<dbReference type="Gene3D" id="1.10.3730.20">
    <property type="match status" value="1"/>
</dbReference>
<evidence type="ECO:0000256" key="3">
    <source>
        <dbReference type="ARBA" id="ARBA00022475"/>
    </source>
</evidence>
<gene>
    <name evidence="8" type="ORF">NOCA2500026</name>
</gene>
<dbReference type="InterPro" id="IPR045324">
    <property type="entry name" value="Small_multidrug_res"/>
</dbReference>
<name>A0A2P2C9B0_9ZZZZ</name>
<dbReference type="GO" id="GO:0005886">
    <property type="term" value="C:plasma membrane"/>
    <property type="evidence" value="ECO:0007669"/>
    <property type="project" value="UniProtKB-SubCell"/>
</dbReference>
<dbReference type="SUPFAM" id="SSF103481">
    <property type="entry name" value="Multidrug resistance efflux transporter EmrE"/>
    <property type="match status" value="1"/>
</dbReference>
<keyword evidence="5 7" id="KW-1133">Transmembrane helix</keyword>
<organism evidence="8">
    <name type="scientific">metagenome</name>
    <dbReference type="NCBI Taxonomy" id="256318"/>
    <lineage>
        <taxon>unclassified sequences</taxon>
        <taxon>metagenomes</taxon>
    </lineage>
</organism>
<accession>A0A2P2C9B0</accession>
<dbReference type="PANTHER" id="PTHR30561">
    <property type="entry name" value="SMR FAMILY PROTON-DEPENDENT DRUG EFFLUX TRANSPORTER SUGE"/>
    <property type="match status" value="1"/>
</dbReference>
<keyword evidence="2" id="KW-0813">Transport</keyword>
<keyword evidence="3" id="KW-1003">Cell membrane</keyword>
<evidence type="ECO:0000256" key="5">
    <source>
        <dbReference type="ARBA" id="ARBA00022989"/>
    </source>
</evidence>
<proteinExistence type="predicted"/>
<evidence type="ECO:0000256" key="2">
    <source>
        <dbReference type="ARBA" id="ARBA00022448"/>
    </source>
</evidence>
<dbReference type="InterPro" id="IPR037185">
    <property type="entry name" value="EmrE-like"/>
</dbReference>
<comment type="subcellular location">
    <subcellularLocation>
        <location evidence="1">Cell membrane</location>
        <topology evidence="1">Multi-pass membrane protein</topology>
    </subcellularLocation>
</comment>
<dbReference type="InterPro" id="IPR000390">
    <property type="entry name" value="Small_drug/metabolite_transptr"/>
</dbReference>
<feature type="transmembrane region" description="Helical" evidence="7">
    <location>
        <begin position="84"/>
        <end position="104"/>
    </location>
</feature>